<gene>
    <name evidence="2" type="ORF">PX52LOC_05340</name>
</gene>
<sequence>MLLRPEWDRTCADCQRFQFDDEEESPRRGRVELTRDGDPLPRATDPPCRRCPKVPASVLDVRQRTGGRVTPADAVEPDDRHRRAVEHYLACAAVNQFPDDDWVRDHARLIRPLARQADDRPLLHLTAAVRSLAGRVARD</sequence>
<dbReference type="KEGG" id="lrs:PX52LOC_05340"/>
<evidence type="ECO:0000256" key="1">
    <source>
        <dbReference type="SAM" id="MobiDB-lite"/>
    </source>
</evidence>
<dbReference type="Proteomes" id="UP000324974">
    <property type="component" value="Chromosome"/>
</dbReference>
<feature type="region of interest" description="Disordered" evidence="1">
    <location>
        <begin position="23"/>
        <end position="53"/>
    </location>
</feature>
<name>A0A5C1AFV7_9BACT</name>
<feature type="compositionally biased region" description="Basic and acidic residues" evidence="1">
    <location>
        <begin position="25"/>
        <end position="39"/>
    </location>
</feature>
<proteinExistence type="predicted"/>
<dbReference type="AlphaFoldDB" id="A0A5C1AFV7"/>
<protein>
    <submittedName>
        <fullName evidence="2">Uncharacterized protein</fullName>
    </submittedName>
</protein>
<evidence type="ECO:0000313" key="2">
    <source>
        <dbReference type="EMBL" id="QEL18319.1"/>
    </source>
</evidence>
<reference evidence="3" key="1">
    <citation type="submission" date="2019-08" db="EMBL/GenBank/DDBJ databases">
        <title>Limnoglobus roseus gen. nov., sp. nov., a novel freshwater planctomycete with a giant genome from the family Gemmataceae.</title>
        <authorList>
            <person name="Kulichevskaya I.S."/>
            <person name="Naumoff D.G."/>
            <person name="Miroshnikov K."/>
            <person name="Ivanova A."/>
            <person name="Philippov D.A."/>
            <person name="Hakobyan A."/>
            <person name="Rijpstra I.C."/>
            <person name="Sinninghe Damste J.S."/>
            <person name="Liesack W."/>
            <person name="Dedysh S.N."/>
        </authorList>
    </citation>
    <scope>NUCLEOTIDE SEQUENCE [LARGE SCALE GENOMIC DNA]</scope>
    <source>
        <strain evidence="3">PX52</strain>
    </source>
</reference>
<accession>A0A5C1AFV7</accession>
<organism evidence="2 3">
    <name type="scientific">Limnoglobus roseus</name>
    <dbReference type="NCBI Taxonomy" id="2598579"/>
    <lineage>
        <taxon>Bacteria</taxon>
        <taxon>Pseudomonadati</taxon>
        <taxon>Planctomycetota</taxon>
        <taxon>Planctomycetia</taxon>
        <taxon>Gemmatales</taxon>
        <taxon>Gemmataceae</taxon>
        <taxon>Limnoglobus</taxon>
    </lineage>
</organism>
<dbReference type="EMBL" id="CP042425">
    <property type="protein sequence ID" value="QEL18319.1"/>
    <property type="molecule type" value="Genomic_DNA"/>
</dbReference>
<evidence type="ECO:0000313" key="3">
    <source>
        <dbReference type="Proteomes" id="UP000324974"/>
    </source>
</evidence>
<keyword evidence="3" id="KW-1185">Reference proteome</keyword>